<proteinExistence type="predicted"/>
<keyword evidence="2" id="KW-0812">Transmembrane</keyword>
<accession>A0A8K0MRK5</accession>
<sequence>MLVVVEIGACSSTLPRLFFSTGSEMGVSDCLDEAYFSLAFTSLFVGAIVVVLVNGEDDRNCKIPGFGYLRERPCGGVVFKITIIVVVLITEVEEGAEMVGQIGRMRPLVGFVVNLVIPQLNVFIDLITLLGDNQIPPMPFMHPRWDEQLRMALDSGASNHVTQDPSNFPKTEYTGGEIDDQ</sequence>
<dbReference type="Proteomes" id="UP000796880">
    <property type="component" value="Unassembled WGS sequence"/>
</dbReference>
<evidence type="ECO:0000313" key="4">
    <source>
        <dbReference type="Proteomes" id="UP000796880"/>
    </source>
</evidence>
<name>A0A8K0MRK5_9ROSA</name>
<organism evidence="3 4">
    <name type="scientific">Rhamnella rubrinervis</name>
    <dbReference type="NCBI Taxonomy" id="2594499"/>
    <lineage>
        <taxon>Eukaryota</taxon>
        <taxon>Viridiplantae</taxon>
        <taxon>Streptophyta</taxon>
        <taxon>Embryophyta</taxon>
        <taxon>Tracheophyta</taxon>
        <taxon>Spermatophyta</taxon>
        <taxon>Magnoliopsida</taxon>
        <taxon>eudicotyledons</taxon>
        <taxon>Gunneridae</taxon>
        <taxon>Pentapetalae</taxon>
        <taxon>rosids</taxon>
        <taxon>fabids</taxon>
        <taxon>Rosales</taxon>
        <taxon>Rhamnaceae</taxon>
        <taxon>rhamnoid group</taxon>
        <taxon>Rhamneae</taxon>
        <taxon>Rhamnella</taxon>
    </lineage>
</organism>
<protein>
    <submittedName>
        <fullName evidence="3">Uncharacterized protein</fullName>
    </submittedName>
</protein>
<keyword evidence="2" id="KW-1133">Transmembrane helix</keyword>
<dbReference type="EMBL" id="VOIH02000002">
    <property type="protein sequence ID" value="KAF3455363.1"/>
    <property type="molecule type" value="Genomic_DNA"/>
</dbReference>
<evidence type="ECO:0000313" key="3">
    <source>
        <dbReference type="EMBL" id="KAF3455363.1"/>
    </source>
</evidence>
<comment type="caution">
    <text evidence="3">The sequence shown here is derived from an EMBL/GenBank/DDBJ whole genome shotgun (WGS) entry which is preliminary data.</text>
</comment>
<feature type="transmembrane region" description="Helical" evidence="2">
    <location>
        <begin position="110"/>
        <end position="131"/>
    </location>
</feature>
<feature type="region of interest" description="Disordered" evidence="1">
    <location>
        <begin position="157"/>
        <end position="181"/>
    </location>
</feature>
<keyword evidence="2" id="KW-0472">Membrane</keyword>
<evidence type="ECO:0000256" key="2">
    <source>
        <dbReference type="SAM" id="Phobius"/>
    </source>
</evidence>
<keyword evidence="4" id="KW-1185">Reference proteome</keyword>
<dbReference type="AlphaFoldDB" id="A0A8K0MRK5"/>
<reference evidence="3" key="1">
    <citation type="submission" date="2020-03" db="EMBL/GenBank/DDBJ databases">
        <title>A high-quality chromosome-level genome assembly of a woody plant with both climbing and erect habits, Rhamnella rubrinervis.</title>
        <authorList>
            <person name="Lu Z."/>
            <person name="Yang Y."/>
            <person name="Zhu X."/>
            <person name="Sun Y."/>
        </authorList>
    </citation>
    <scope>NUCLEOTIDE SEQUENCE</scope>
    <source>
        <strain evidence="3">BYM</strain>
        <tissue evidence="3">Leaf</tissue>
    </source>
</reference>
<gene>
    <name evidence="3" type="ORF">FNV43_RR05814</name>
</gene>
<evidence type="ECO:0000256" key="1">
    <source>
        <dbReference type="SAM" id="MobiDB-lite"/>
    </source>
</evidence>
<feature type="compositionally biased region" description="Polar residues" evidence="1">
    <location>
        <begin position="157"/>
        <end position="169"/>
    </location>
</feature>
<feature type="transmembrane region" description="Helical" evidence="2">
    <location>
        <begin position="34"/>
        <end position="53"/>
    </location>
</feature>